<dbReference type="EMBL" id="LR214971">
    <property type="protein sequence ID" value="VEU61189.1"/>
    <property type="molecule type" value="Genomic_DNA"/>
</dbReference>
<sequence>MEDLKKSLGKLFEGITPNIYVITATIVSFIILFLVITYFVYRPLKKYIKDRKNFLQNHIDSTIKSNLQAQKLEKETQKKLLETKEFCNELKEKSQIEASKFLEDSKKTATENARQLISEGQKILLEYEKEIIAKHQENIINVAVEISRKYLEKQRENNEDLHKKLLLDLENELKSEENNSKIDTK</sequence>
<keyword evidence="6 12" id="KW-1133">Transmembrane helix</keyword>
<feature type="transmembrane region" description="Helical" evidence="12">
    <location>
        <begin position="20"/>
        <end position="41"/>
    </location>
</feature>
<keyword evidence="9 12" id="KW-0066">ATP synthesis</keyword>
<gene>
    <name evidence="12 14" type="primary">atpF</name>
    <name evidence="14" type="ORF">NCTC10125_00039</name>
</gene>
<evidence type="ECO:0000256" key="6">
    <source>
        <dbReference type="ARBA" id="ARBA00022989"/>
    </source>
</evidence>
<evidence type="ECO:0000313" key="14">
    <source>
        <dbReference type="EMBL" id="VEU61189.1"/>
    </source>
</evidence>
<dbReference type="GO" id="GO:0046961">
    <property type="term" value="F:proton-transporting ATPase activity, rotational mechanism"/>
    <property type="evidence" value="ECO:0007669"/>
    <property type="project" value="TreeGrafter"/>
</dbReference>
<dbReference type="InterPro" id="IPR050059">
    <property type="entry name" value="ATP_synthase_B_chain"/>
</dbReference>
<dbReference type="InterPro" id="IPR002146">
    <property type="entry name" value="ATP_synth_b/b'su_bac/chlpt"/>
</dbReference>
<dbReference type="GO" id="GO:0016787">
    <property type="term" value="F:hydrolase activity"/>
    <property type="evidence" value="ECO:0007669"/>
    <property type="project" value="UniProtKB-KW"/>
</dbReference>
<keyword evidence="5 12" id="KW-0375">Hydrogen ion transport</keyword>
<keyword evidence="3 12" id="KW-0138">CF(0)</keyword>
<comment type="function">
    <text evidence="10 12">F(1)F(0) ATP synthase produces ATP from ADP in the presence of a proton or sodium gradient. F-type ATPases consist of two structural domains, F(1) containing the extramembraneous catalytic core and F(0) containing the membrane proton channel, linked together by a central stalk and a peripheral stalk. During catalysis, ATP synthesis in the catalytic domain of F(1) is coupled via a rotary mechanism of the central stalk subunits to proton translocation.</text>
</comment>
<evidence type="ECO:0000256" key="11">
    <source>
        <dbReference type="ARBA" id="ARBA00037847"/>
    </source>
</evidence>
<evidence type="ECO:0000256" key="12">
    <source>
        <dbReference type="HAMAP-Rule" id="MF_01398"/>
    </source>
</evidence>
<dbReference type="GO" id="GO:0045259">
    <property type="term" value="C:proton-transporting ATP synthase complex"/>
    <property type="evidence" value="ECO:0007669"/>
    <property type="project" value="UniProtKB-KW"/>
</dbReference>
<name>A0AAJ5NQD2_9BACT</name>
<keyword evidence="4 12" id="KW-0812">Transmembrane</keyword>
<comment type="subunit">
    <text evidence="12">F-type ATPases have 2 components, F(1) - the catalytic core - and F(0) - the membrane proton channel. F(1) has five subunits: alpha(3), beta(3), gamma(1), delta(1), epsilon(1). F(0) has three main subunits: a(1), b(2) and c(10-14). The alpha and beta chains form an alternating ring which encloses part of the gamma chain. F(1) is attached to F(0) by a central stalk formed by the gamma and epsilon chains, while a peripheral stalk is formed by the delta and b chains.</text>
</comment>
<keyword evidence="8 12" id="KW-0472">Membrane</keyword>
<evidence type="ECO:0000313" key="15">
    <source>
        <dbReference type="Proteomes" id="UP000289629"/>
    </source>
</evidence>
<dbReference type="KEGG" id="mds:MDIS_00200"/>
<reference evidence="14 15" key="1">
    <citation type="submission" date="2019-01" db="EMBL/GenBank/DDBJ databases">
        <authorList>
            <consortium name="Pathogen Informatics"/>
        </authorList>
    </citation>
    <scope>NUCLEOTIDE SEQUENCE [LARGE SCALE GENOMIC DNA]</scope>
    <source>
        <strain evidence="14 15">NCTC10125</strain>
    </source>
</reference>
<dbReference type="Pfam" id="PF00430">
    <property type="entry name" value="ATP-synt_B"/>
    <property type="match status" value="1"/>
</dbReference>
<evidence type="ECO:0000256" key="2">
    <source>
        <dbReference type="ARBA" id="ARBA00022448"/>
    </source>
</evidence>
<comment type="function">
    <text evidence="12">Component of the F(0) channel, it forms part of the peripheral stalk, linking F(1) to F(0).</text>
</comment>
<evidence type="ECO:0000256" key="8">
    <source>
        <dbReference type="ARBA" id="ARBA00023136"/>
    </source>
</evidence>
<dbReference type="GO" id="GO:0046933">
    <property type="term" value="F:proton-transporting ATP synthase activity, rotational mechanism"/>
    <property type="evidence" value="ECO:0007669"/>
    <property type="project" value="UniProtKB-UniRule"/>
</dbReference>
<dbReference type="GO" id="GO:0012505">
    <property type="term" value="C:endomembrane system"/>
    <property type="evidence" value="ECO:0007669"/>
    <property type="project" value="UniProtKB-SubCell"/>
</dbReference>
<keyword evidence="14" id="KW-0378">Hydrolase</keyword>
<dbReference type="GO" id="GO:0005886">
    <property type="term" value="C:plasma membrane"/>
    <property type="evidence" value="ECO:0007669"/>
    <property type="project" value="UniProtKB-SubCell"/>
</dbReference>
<dbReference type="Proteomes" id="UP000289629">
    <property type="component" value="Chromosome"/>
</dbReference>
<evidence type="ECO:0000256" key="1">
    <source>
        <dbReference type="ARBA" id="ARBA00005513"/>
    </source>
</evidence>
<evidence type="ECO:0000256" key="13">
    <source>
        <dbReference type="RuleBase" id="RU003848"/>
    </source>
</evidence>
<accession>A0AAJ5NQD2</accession>
<comment type="similarity">
    <text evidence="1 12 13">Belongs to the ATPase B chain family.</text>
</comment>
<keyword evidence="12" id="KW-1003">Cell membrane</keyword>
<evidence type="ECO:0000256" key="7">
    <source>
        <dbReference type="ARBA" id="ARBA00023065"/>
    </source>
</evidence>
<dbReference type="AlphaFoldDB" id="A0AAJ5NQD2"/>
<keyword evidence="2 12" id="KW-0813">Transport</keyword>
<dbReference type="PANTHER" id="PTHR33445:SF1">
    <property type="entry name" value="ATP SYNTHASE SUBUNIT B"/>
    <property type="match status" value="1"/>
</dbReference>
<dbReference type="PANTHER" id="PTHR33445">
    <property type="entry name" value="ATP SYNTHASE SUBUNIT B', CHLOROPLASTIC"/>
    <property type="match status" value="1"/>
</dbReference>
<dbReference type="HAMAP" id="MF_01398">
    <property type="entry name" value="ATP_synth_b_bprime"/>
    <property type="match status" value="1"/>
</dbReference>
<keyword evidence="7 12" id="KW-0406">Ion transport</keyword>
<evidence type="ECO:0000256" key="3">
    <source>
        <dbReference type="ARBA" id="ARBA00022547"/>
    </source>
</evidence>
<protein>
    <recommendedName>
        <fullName evidence="12">ATP synthase subunit b</fullName>
    </recommendedName>
    <alternativeName>
        <fullName evidence="12">ATP synthase F(0) sector subunit b</fullName>
    </alternativeName>
    <alternativeName>
        <fullName evidence="12">ATPase subunit I</fullName>
    </alternativeName>
    <alternativeName>
        <fullName evidence="12">F-type ATPase subunit b</fullName>
        <shortName evidence="12">F-ATPase subunit b</shortName>
    </alternativeName>
</protein>
<dbReference type="CDD" id="cd06503">
    <property type="entry name" value="ATP-synt_Fo_b"/>
    <property type="match status" value="1"/>
</dbReference>
<organism evidence="14 15">
    <name type="scientific">Mesomycoplasma dispar</name>
    <dbReference type="NCBI Taxonomy" id="86660"/>
    <lineage>
        <taxon>Bacteria</taxon>
        <taxon>Bacillati</taxon>
        <taxon>Mycoplasmatota</taxon>
        <taxon>Mycoplasmoidales</taxon>
        <taxon>Metamycoplasmataceae</taxon>
        <taxon>Mesomycoplasma</taxon>
    </lineage>
</organism>
<evidence type="ECO:0000256" key="5">
    <source>
        <dbReference type="ARBA" id="ARBA00022781"/>
    </source>
</evidence>
<evidence type="ECO:0000256" key="4">
    <source>
        <dbReference type="ARBA" id="ARBA00022692"/>
    </source>
</evidence>
<proteinExistence type="inferred from homology"/>
<evidence type="ECO:0000256" key="10">
    <source>
        <dbReference type="ARBA" id="ARBA00025198"/>
    </source>
</evidence>
<comment type="subcellular location">
    <subcellularLocation>
        <location evidence="12">Cell membrane</location>
        <topology evidence="12">Single-pass membrane protein</topology>
    </subcellularLocation>
    <subcellularLocation>
        <location evidence="11">Endomembrane system</location>
        <topology evidence="11">Single-pass membrane protein</topology>
    </subcellularLocation>
</comment>
<dbReference type="RefSeq" id="WP_044635128.1">
    <property type="nucleotide sequence ID" value="NZ_CP007229.1"/>
</dbReference>
<evidence type="ECO:0000256" key="9">
    <source>
        <dbReference type="ARBA" id="ARBA00023310"/>
    </source>
</evidence>